<evidence type="ECO:0000313" key="3">
    <source>
        <dbReference type="Proteomes" id="UP000615026"/>
    </source>
</evidence>
<dbReference type="Proteomes" id="UP000615026">
    <property type="component" value="Unassembled WGS sequence"/>
</dbReference>
<feature type="non-terminal residue" evidence="2">
    <location>
        <position position="1"/>
    </location>
</feature>
<comment type="caution">
    <text evidence="2">The sequence shown here is derived from an EMBL/GenBank/DDBJ whole genome shotgun (WGS) entry which is preliminary data.</text>
</comment>
<feature type="transmembrane region" description="Helical" evidence="1">
    <location>
        <begin position="55"/>
        <end position="74"/>
    </location>
</feature>
<keyword evidence="1" id="KW-0812">Transmembrane</keyword>
<sequence>MTAFLMTGFFDFVAYGVGLTKAAWLRFLPALFLSIAVSNPPIVALGAGLLEGGKLLLVFAILGAFALALLTGFLQRKQPID</sequence>
<feature type="transmembrane region" description="Helical" evidence="1">
    <location>
        <begin position="12"/>
        <end position="35"/>
    </location>
</feature>
<accession>A0A928ZTD0</accession>
<evidence type="ECO:0000256" key="1">
    <source>
        <dbReference type="SAM" id="Phobius"/>
    </source>
</evidence>
<name>A0A928ZTD0_LEPEC</name>
<organism evidence="2 3">
    <name type="scientific">Leptolyngbya cf. ectocarpi LEGE 11479</name>
    <dbReference type="NCBI Taxonomy" id="1828722"/>
    <lineage>
        <taxon>Bacteria</taxon>
        <taxon>Bacillati</taxon>
        <taxon>Cyanobacteriota</taxon>
        <taxon>Cyanophyceae</taxon>
        <taxon>Leptolyngbyales</taxon>
        <taxon>Leptolyngbyaceae</taxon>
        <taxon>Leptolyngbya group</taxon>
        <taxon>Leptolyngbya</taxon>
    </lineage>
</organism>
<dbReference type="AlphaFoldDB" id="A0A928ZTD0"/>
<proteinExistence type="predicted"/>
<gene>
    <name evidence="2" type="ORF">IQ260_10380</name>
</gene>
<protein>
    <submittedName>
        <fullName evidence="2">TVP38/TMEM64 family protein</fullName>
    </submittedName>
</protein>
<dbReference type="EMBL" id="JADEXP010000073">
    <property type="protein sequence ID" value="MBE9067061.1"/>
    <property type="molecule type" value="Genomic_DNA"/>
</dbReference>
<reference evidence="2" key="1">
    <citation type="submission" date="2020-10" db="EMBL/GenBank/DDBJ databases">
        <authorList>
            <person name="Castelo-Branco R."/>
            <person name="Eusebio N."/>
            <person name="Adriana R."/>
            <person name="Vieira A."/>
            <person name="Brugerolle De Fraissinette N."/>
            <person name="Rezende De Castro R."/>
            <person name="Schneider M.P."/>
            <person name="Vasconcelos V."/>
            <person name="Leao P.N."/>
        </authorList>
    </citation>
    <scope>NUCLEOTIDE SEQUENCE</scope>
    <source>
        <strain evidence="2">LEGE 11479</strain>
    </source>
</reference>
<keyword evidence="1" id="KW-0472">Membrane</keyword>
<keyword evidence="3" id="KW-1185">Reference proteome</keyword>
<keyword evidence="1" id="KW-1133">Transmembrane helix</keyword>
<evidence type="ECO:0000313" key="2">
    <source>
        <dbReference type="EMBL" id="MBE9067061.1"/>
    </source>
</evidence>